<accession>A0A2N9JEJ4</accession>
<evidence type="ECO:0000313" key="1">
    <source>
        <dbReference type="EMBL" id="SPD85980.1"/>
    </source>
</evidence>
<dbReference type="AlphaFoldDB" id="A0A2N9JEJ4"/>
<protein>
    <submittedName>
        <fullName evidence="1">Uncharacterized protein</fullName>
    </submittedName>
</protein>
<dbReference type="EMBL" id="LT985188">
    <property type="protein sequence ID" value="SPD85980.1"/>
    <property type="molecule type" value="Genomic_DNA"/>
</dbReference>
<keyword evidence="2" id="KW-1185">Reference proteome</keyword>
<sequence length="34" mass="4014">MQAICPHSLEKFSRYRGKITISVYIVAITRRFDL</sequence>
<dbReference type="Proteomes" id="UP000238164">
    <property type="component" value="Chromosome 1"/>
</dbReference>
<evidence type="ECO:0000313" key="2">
    <source>
        <dbReference type="Proteomes" id="UP000238164"/>
    </source>
</evidence>
<gene>
    <name evidence="1" type="ORF">MPLG2_0944</name>
</gene>
<dbReference type="KEGG" id="mgg:MPLG2_0944"/>
<organism evidence="1 2">
    <name type="scientific">Micropruina glycogenica</name>
    <dbReference type="NCBI Taxonomy" id="75385"/>
    <lineage>
        <taxon>Bacteria</taxon>
        <taxon>Bacillati</taxon>
        <taxon>Actinomycetota</taxon>
        <taxon>Actinomycetes</taxon>
        <taxon>Propionibacteriales</taxon>
        <taxon>Nocardioidaceae</taxon>
        <taxon>Micropruina</taxon>
    </lineage>
</organism>
<name>A0A2N9JEJ4_9ACTN</name>
<reference evidence="1 2" key="1">
    <citation type="submission" date="2018-02" db="EMBL/GenBank/DDBJ databases">
        <authorList>
            <person name="Cohen D.B."/>
            <person name="Kent A.D."/>
        </authorList>
    </citation>
    <scope>NUCLEOTIDE SEQUENCE [LARGE SCALE GENOMIC DNA]</scope>
    <source>
        <strain evidence="1">1</strain>
    </source>
</reference>
<proteinExistence type="predicted"/>